<dbReference type="PANTHER" id="PTHR43252:SF2">
    <property type="entry name" value="TRANSCRIPTION REGULATOR, PADR-LIKE FAMILY"/>
    <property type="match status" value="1"/>
</dbReference>
<evidence type="ECO:0000313" key="3">
    <source>
        <dbReference type="Proteomes" id="UP001595900"/>
    </source>
</evidence>
<dbReference type="Proteomes" id="UP001595900">
    <property type="component" value="Unassembled WGS sequence"/>
</dbReference>
<dbReference type="InterPro" id="IPR005149">
    <property type="entry name" value="Tscrpt_reg_PadR_N"/>
</dbReference>
<comment type="caution">
    <text evidence="2">The sequence shown here is derived from an EMBL/GenBank/DDBJ whole genome shotgun (WGS) entry which is preliminary data.</text>
</comment>
<dbReference type="InterPro" id="IPR036388">
    <property type="entry name" value="WH-like_DNA-bd_sf"/>
</dbReference>
<dbReference type="InterPro" id="IPR036390">
    <property type="entry name" value="WH_DNA-bd_sf"/>
</dbReference>
<sequence length="188" mass="21785">MTPLAMAALALLSERPMHPYEMYQTLIQRSEDRIVKVRPGSLYHTINKLDGLGLVRATGIDREGNRPERTTYEITERGSVALAERIASVIESPEYEFPIFPVAISQAHHLPHETVVTLLERRLHQLDVRRDEIAAGVRKLDRMELPRKYWLDVDYLHAQFDAERSWLERVIAEIRSGALDWTEEKKDD</sequence>
<feature type="domain" description="Transcription regulator PadR N-terminal" evidence="1">
    <location>
        <begin position="9"/>
        <end position="84"/>
    </location>
</feature>
<dbReference type="Pfam" id="PF03551">
    <property type="entry name" value="PadR"/>
    <property type="match status" value="1"/>
</dbReference>
<gene>
    <name evidence="2" type="ORF">ACFOYW_10205</name>
</gene>
<reference evidence="3" key="1">
    <citation type="journal article" date="2019" name="Int. J. Syst. Evol. Microbiol.">
        <title>The Global Catalogue of Microorganisms (GCM) 10K type strain sequencing project: providing services to taxonomists for standard genome sequencing and annotation.</title>
        <authorList>
            <consortium name="The Broad Institute Genomics Platform"/>
            <consortium name="The Broad Institute Genome Sequencing Center for Infectious Disease"/>
            <person name="Wu L."/>
            <person name="Ma J."/>
        </authorList>
    </citation>
    <scope>NUCLEOTIDE SEQUENCE [LARGE SCALE GENOMIC DNA]</scope>
    <source>
        <strain evidence="3">CGMCC 1.10363</strain>
    </source>
</reference>
<dbReference type="Gene3D" id="1.10.10.10">
    <property type="entry name" value="Winged helix-like DNA-binding domain superfamily/Winged helix DNA-binding domain"/>
    <property type="match status" value="1"/>
</dbReference>
<proteinExistence type="predicted"/>
<accession>A0ABV8Q8I9</accession>
<dbReference type="PANTHER" id="PTHR43252">
    <property type="entry name" value="TRANSCRIPTIONAL REGULATOR YQJI"/>
    <property type="match status" value="1"/>
</dbReference>
<keyword evidence="3" id="KW-1185">Reference proteome</keyword>
<name>A0ABV8Q8I9_9MICO</name>
<organism evidence="2 3">
    <name type="scientific">Gryllotalpicola reticulitermitis</name>
    <dbReference type="NCBI Taxonomy" id="1184153"/>
    <lineage>
        <taxon>Bacteria</taxon>
        <taxon>Bacillati</taxon>
        <taxon>Actinomycetota</taxon>
        <taxon>Actinomycetes</taxon>
        <taxon>Micrococcales</taxon>
        <taxon>Microbacteriaceae</taxon>
        <taxon>Gryllotalpicola</taxon>
    </lineage>
</organism>
<dbReference type="SUPFAM" id="SSF46785">
    <property type="entry name" value="Winged helix' DNA-binding domain"/>
    <property type="match status" value="1"/>
</dbReference>
<dbReference type="EMBL" id="JBHSCN010000005">
    <property type="protein sequence ID" value="MFC4243747.1"/>
    <property type="molecule type" value="Genomic_DNA"/>
</dbReference>
<protein>
    <submittedName>
        <fullName evidence="2">PadR family transcriptional regulator</fullName>
    </submittedName>
</protein>
<evidence type="ECO:0000259" key="1">
    <source>
        <dbReference type="Pfam" id="PF03551"/>
    </source>
</evidence>
<dbReference type="RefSeq" id="WP_390228827.1">
    <property type="nucleotide sequence ID" value="NZ_JBHSCN010000005.1"/>
</dbReference>
<evidence type="ECO:0000313" key="2">
    <source>
        <dbReference type="EMBL" id="MFC4243747.1"/>
    </source>
</evidence>